<dbReference type="InterPro" id="IPR019734">
    <property type="entry name" value="TPR_rpt"/>
</dbReference>
<dbReference type="EMBL" id="JACASI010000011">
    <property type="protein sequence ID" value="MCQ3828420.1"/>
    <property type="molecule type" value="Genomic_DNA"/>
</dbReference>
<evidence type="ECO:0000256" key="3">
    <source>
        <dbReference type="PROSITE-ProRule" id="PRU00339"/>
    </source>
</evidence>
<keyword evidence="1" id="KW-0677">Repeat</keyword>
<feature type="repeat" description="TPR" evidence="3">
    <location>
        <begin position="251"/>
        <end position="284"/>
    </location>
</feature>
<sequence length="405" mass="46296">MKTPENSGLPEIKRSHSANRPRFQPRRIVACTAIAAVLLAGCASNPVDPPAPTDVGWLLSGQALFEQPVPRMALPEDDILGLSPEMRRYLAHVAPQASPQQRLAALLQGFENRDFTVQYQADQTLTASGTYREQVGNCMAFTVMMVAMARELGADAYFNQVEVPPVWGHEESQTFVVYRHINMVSESPRGRRVVDFNLEAYDPIYDQRRLSDTEAFAQYYSNRGLELMQQAQMVDAFRYLRKALDLKPGDADLWANLGALYSRNRAYGAAEQSYQQALQLKSNHTIAMSNLERLYRKQSKFDLADHYAEKARFHRERNPYYLYYQARTAYEHGDYKSAKKQLKRAIWQYEDDHRFHFLMGLTSFKLGDVGSSKSHFYEAFSLVDSPGTLRAYNKKLSYLLNSPPK</sequence>
<evidence type="ECO:0000256" key="4">
    <source>
        <dbReference type="SAM" id="MobiDB-lite"/>
    </source>
</evidence>
<proteinExistence type="predicted"/>
<name>A0ABT1NWZ7_9GAMM</name>
<dbReference type="Proteomes" id="UP001205566">
    <property type="component" value="Unassembled WGS sequence"/>
</dbReference>
<dbReference type="PANTHER" id="PTHR45586:SF1">
    <property type="entry name" value="LIPOPOLYSACCHARIDE ASSEMBLY PROTEIN B"/>
    <property type="match status" value="1"/>
</dbReference>
<evidence type="ECO:0000256" key="2">
    <source>
        <dbReference type="ARBA" id="ARBA00022803"/>
    </source>
</evidence>
<gene>
    <name evidence="5" type="ORF">HXX02_03085</name>
</gene>
<dbReference type="PANTHER" id="PTHR45586">
    <property type="entry name" value="TPR REPEAT-CONTAINING PROTEIN PA4667"/>
    <property type="match status" value="1"/>
</dbReference>
<comment type="caution">
    <text evidence="5">The sequence shown here is derived from an EMBL/GenBank/DDBJ whole genome shotgun (WGS) entry which is preliminary data.</text>
</comment>
<dbReference type="InterPro" id="IPR051012">
    <property type="entry name" value="CellSynth/LPSAsmb/PSIAsmb"/>
</dbReference>
<dbReference type="SUPFAM" id="SSF48452">
    <property type="entry name" value="TPR-like"/>
    <property type="match status" value="1"/>
</dbReference>
<dbReference type="RefSeq" id="WP_255873265.1">
    <property type="nucleotide sequence ID" value="NZ_JACASI010000011.1"/>
</dbReference>
<protein>
    <submittedName>
        <fullName evidence="5">Tetratricopeptide repeat protein</fullName>
    </submittedName>
</protein>
<evidence type="ECO:0000256" key="1">
    <source>
        <dbReference type="ARBA" id="ARBA00022737"/>
    </source>
</evidence>
<feature type="region of interest" description="Disordered" evidence="4">
    <location>
        <begin position="1"/>
        <end position="20"/>
    </location>
</feature>
<dbReference type="InterPro" id="IPR011990">
    <property type="entry name" value="TPR-like_helical_dom_sf"/>
</dbReference>
<evidence type="ECO:0000313" key="6">
    <source>
        <dbReference type="Proteomes" id="UP001205566"/>
    </source>
</evidence>
<organism evidence="5 6">
    <name type="scientific">Microbulbifer elongatus</name>
    <dbReference type="NCBI Taxonomy" id="86173"/>
    <lineage>
        <taxon>Bacteria</taxon>
        <taxon>Pseudomonadati</taxon>
        <taxon>Pseudomonadota</taxon>
        <taxon>Gammaproteobacteria</taxon>
        <taxon>Cellvibrionales</taxon>
        <taxon>Microbulbiferaceae</taxon>
        <taxon>Microbulbifer</taxon>
    </lineage>
</organism>
<accession>A0ABT1NWZ7</accession>
<dbReference type="Gene3D" id="1.25.40.10">
    <property type="entry name" value="Tetratricopeptide repeat domain"/>
    <property type="match status" value="2"/>
</dbReference>
<dbReference type="PROSITE" id="PS50005">
    <property type="entry name" value="TPR"/>
    <property type="match status" value="2"/>
</dbReference>
<reference evidence="5" key="1">
    <citation type="thesis" date="2020" institute="Technische Universitat Dresden" country="Dresden, Germany">
        <title>The Agarolytic System of Microbulbifer elongatus PORT2, Isolated from Batu Karas, Pangandaran West Java Indonesia.</title>
        <authorList>
            <person name="Anggraeni S.R."/>
        </authorList>
    </citation>
    <scope>NUCLEOTIDE SEQUENCE</scope>
    <source>
        <strain evidence="5">PORT2</strain>
    </source>
</reference>
<keyword evidence="6" id="KW-1185">Reference proteome</keyword>
<dbReference type="Pfam" id="PF12895">
    <property type="entry name" value="ANAPC3"/>
    <property type="match status" value="1"/>
</dbReference>
<keyword evidence="2 3" id="KW-0802">TPR repeat</keyword>
<dbReference type="Pfam" id="PF13431">
    <property type="entry name" value="TPR_17"/>
    <property type="match status" value="1"/>
</dbReference>
<dbReference type="SMART" id="SM00028">
    <property type="entry name" value="TPR"/>
    <property type="match status" value="5"/>
</dbReference>
<evidence type="ECO:0000313" key="5">
    <source>
        <dbReference type="EMBL" id="MCQ3828420.1"/>
    </source>
</evidence>
<feature type="repeat" description="TPR" evidence="3">
    <location>
        <begin position="217"/>
        <end position="250"/>
    </location>
</feature>